<dbReference type="InterPro" id="IPR003280">
    <property type="entry name" value="2pore_dom_K_chnl"/>
</dbReference>
<sequence length="92" mass="10272">MTRFLVLLAATIGCGTVFFRWAEGWSWIDSYFFTFVTISTVGYGNIVPESDAGKIGATVLIAVGFAIFASVVQVFSRRFLPHVRRNDDTRDD</sequence>
<evidence type="ECO:0000259" key="9">
    <source>
        <dbReference type="Pfam" id="PF07885"/>
    </source>
</evidence>
<dbReference type="Proteomes" id="UP000199356">
    <property type="component" value="Unassembled WGS sequence"/>
</dbReference>
<keyword evidence="6 8" id="KW-0472">Membrane</keyword>
<evidence type="ECO:0000256" key="6">
    <source>
        <dbReference type="ARBA" id="ARBA00023136"/>
    </source>
</evidence>
<dbReference type="Pfam" id="PF07885">
    <property type="entry name" value="Ion_trans_2"/>
    <property type="match status" value="1"/>
</dbReference>
<reference evidence="10 11" key="1">
    <citation type="submission" date="2016-10" db="EMBL/GenBank/DDBJ databases">
        <authorList>
            <person name="de Groot N.N."/>
        </authorList>
    </citation>
    <scope>NUCLEOTIDE SEQUENCE [LARGE SCALE GENOMIC DNA]</scope>
    <source>
        <strain evidence="10 11">DSM 19547</strain>
    </source>
</reference>
<dbReference type="GO" id="GO:0030322">
    <property type="term" value="P:stabilization of membrane potential"/>
    <property type="evidence" value="ECO:0007669"/>
    <property type="project" value="TreeGrafter"/>
</dbReference>
<protein>
    <submittedName>
        <fullName evidence="10">Ion channel</fullName>
    </submittedName>
</protein>
<dbReference type="OrthoDB" id="9799090at2"/>
<gene>
    <name evidence="10" type="ORF">SAMN04488047_104116</name>
</gene>
<proteinExistence type="predicted"/>
<keyword evidence="11" id="KW-1185">Reference proteome</keyword>
<keyword evidence="2" id="KW-0813">Transport</keyword>
<feature type="domain" description="Potassium channel" evidence="9">
    <location>
        <begin position="9"/>
        <end position="79"/>
    </location>
</feature>
<accession>A0A1I5NWK9</accession>
<dbReference type="AlphaFoldDB" id="A0A1I5NWK9"/>
<evidence type="ECO:0000256" key="8">
    <source>
        <dbReference type="SAM" id="Phobius"/>
    </source>
</evidence>
<dbReference type="GO" id="GO:0022841">
    <property type="term" value="F:potassium ion leak channel activity"/>
    <property type="evidence" value="ECO:0007669"/>
    <property type="project" value="TreeGrafter"/>
</dbReference>
<name>A0A1I5NWK9_9RHOB</name>
<evidence type="ECO:0000256" key="5">
    <source>
        <dbReference type="ARBA" id="ARBA00023065"/>
    </source>
</evidence>
<dbReference type="RefSeq" id="WP_093419771.1">
    <property type="nucleotide sequence ID" value="NZ_FOXA01000004.1"/>
</dbReference>
<keyword evidence="7" id="KW-0407">Ion channel</keyword>
<evidence type="ECO:0000256" key="4">
    <source>
        <dbReference type="ARBA" id="ARBA00022989"/>
    </source>
</evidence>
<dbReference type="EMBL" id="FOXA01000004">
    <property type="protein sequence ID" value="SFP26169.1"/>
    <property type="molecule type" value="Genomic_DNA"/>
</dbReference>
<evidence type="ECO:0000256" key="1">
    <source>
        <dbReference type="ARBA" id="ARBA00004141"/>
    </source>
</evidence>
<dbReference type="Gene3D" id="1.10.287.70">
    <property type="match status" value="1"/>
</dbReference>
<evidence type="ECO:0000313" key="11">
    <source>
        <dbReference type="Proteomes" id="UP000199356"/>
    </source>
</evidence>
<evidence type="ECO:0000313" key="10">
    <source>
        <dbReference type="EMBL" id="SFP26169.1"/>
    </source>
</evidence>
<dbReference type="PANTHER" id="PTHR11003:SF291">
    <property type="entry name" value="IP11374P"/>
    <property type="match status" value="1"/>
</dbReference>
<dbReference type="SUPFAM" id="SSF81324">
    <property type="entry name" value="Voltage-gated potassium channels"/>
    <property type="match status" value="1"/>
</dbReference>
<organism evidence="10 11">
    <name type="scientific">Tranquillimonas alkanivorans</name>
    <dbReference type="NCBI Taxonomy" id="441119"/>
    <lineage>
        <taxon>Bacteria</taxon>
        <taxon>Pseudomonadati</taxon>
        <taxon>Pseudomonadota</taxon>
        <taxon>Alphaproteobacteria</taxon>
        <taxon>Rhodobacterales</taxon>
        <taxon>Roseobacteraceae</taxon>
        <taxon>Tranquillimonas</taxon>
    </lineage>
</organism>
<comment type="subcellular location">
    <subcellularLocation>
        <location evidence="1">Membrane</location>
        <topology evidence="1">Multi-pass membrane protein</topology>
    </subcellularLocation>
</comment>
<keyword evidence="3 8" id="KW-0812">Transmembrane</keyword>
<dbReference type="STRING" id="441119.SAMN04488047_104116"/>
<evidence type="ECO:0000256" key="2">
    <source>
        <dbReference type="ARBA" id="ARBA00022448"/>
    </source>
</evidence>
<dbReference type="InterPro" id="IPR013099">
    <property type="entry name" value="K_chnl_dom"/>
</dbReference>
<keyword evidence="5" id="KW-0406">Ion transport</keyword>
<dbReference type="GO" id="GO:0005886">
    <property type="term" value="C:plasma membrane"/>
    <property type="evidence" value="ECO:0007669"/>
    <property type="project" value="TreeGrafter"/>
</dbReference>
<feature type="transmembrane region" description="Helical" evidence="8">
    <location>
        <begin position="55"/>
        <end position="75"/>
    </location>
</feature>
<dbReference type="GO" id="GO:0015271">
    <property type="term" value="F:outward rectifier potassium channel activity"/>
    <property type="evidence" value="ECO:0007669"/>
    <property type="project" value="TreeGrafter"/>
</dbReference>
<dbReference type="PANTHER" id="PTHR11003">
    <property type="entry name" value="POTASSIUM CHANNEL, SUBFAMILY K"/>
    <property type="match status" value="1"/>
</dbReference>
<evidence type="ECO:0000256" key="3">
    <source>
        <dbReference type="ARBA" id="ARBA00022692"/>
    </source>
</evidence>
<keyword evidence="4 8" id="KW-1133">Transmembrane helix</keyword>
<evidence type="ECO:0000256" key="7">
    <source>
        <dbReference type="ARBA" id="ARBA00023303"/>
    </source>
</evidence>